<feature type="compositionally biased region" description="Gly residues" evidence="1">
    <location>
        <begin position="82"/>
        <end position="99"/>
    </location>
</feature>
<sequence length="124" mass="12363">MDPATAGGDSSLTDSRGTTKPALSTRAIGGIVGGAVLIIIGIALISGGVWWGFKKGQKMGWERQVVAENFVPAPEYTVGGHDSSGGGAPDAGGVVGSGGNEKPAGTMQAAEVHGTDGRRVEMQA</sequence>
<gene>
    <name evidence="3" type="ORF">B9Z19DRAFT_1131024</name>
</gene>
<evidence type="ECO:0000313" key="4">
    <source>
        <dbReference type="Proteomes" id="UP000244722"/>
    </source>
</evidence>
<evidence type="ECO:0000313" key="3">
    <source>
        <dbReference type="EMBL" id="PUU75620.1"/>
    </source>
</evidence>
<organism evidence="3 4">
    <name type="scientific">Tuber borchii</name>
    <name type="common">White truffle</name>
    <dbReference type="NCBI Taxonomy" id="42251"/>
    <lineage>
        <taxon>Eukaryota</taxon>
        <taxon>Fungi</taxon>
        <taxon>Dikarya</taxon>
        <taxon>Ascomycota</taxon>
        <taxon>Pezizomycotina</taxon>
        <taxon>Pezizomycetes</taxon>
        <taxon>Pezizales</taxon>
        <taxon>Tuberaceae</taxon>
        <taxon>Tuber</taxon>
    </lineage>
</organism>
<keyword evidence="2" id="KW-0472">Membrane</keyword>
<keyword evidence="4" id="KW-1185">Reference proteome</keyword>
<dbReference type="Proteomes" id="UP000244722">
    <property type="component" value="Unassembled WGS sequence"/>
</dbReference>
<feature type="compositionally biased region" description="Polar residues" evidence="1">
    <location>
        <begin position="8"/>
        <end position="22"/>
    </location>
</feature>
<feature type="region of interest" description="Disordered" evidence="1">
    <location>
        <begin position="1"/>
        <end position="24"/>
    </location>
</feature>
<protein>
    <submittedName>
        <fullName evidence="3">Uncharacterized protein</fullName>
    </submittedName>
</protein>
<dbReference type="EMBL" id="NESQ01000222">
    <property type="protein sequence ID" value="PUU75620.1"/>
    <property type="molecule type" value="Genomic_DNA"/>
</dbReference>
<evidence type="ECO:0000256" key="2">
    <source>
        <dbReference type="SAM" id="Phobius"/>
    </source>
</evidence>
<reference evidence="3 4" key="1">
    <citation type="submission" date="2017-04" db="EMBL/GenBank/DDBJ databases">
        <title>Draft genome sequence of Tuber borchii Vittad., a whitish edible truffle.</title>
        <authorList>
            <consortium name="DOE Joint Genome Institute"/>
            <person name="Murat C."/>
            <person name="Kuo A."/>
            <person name="Barry K.W."/>
            <person name="Clum A."/>
            <person name="Dockter R.B."/>
            <person name="Fauchery L."/>
            <person name="Iotti M."/>
            <person name="Kohler A."/>
            <person name="Labutti K."/>
            <person name="Lindquist E.A."/>
            <person name="Lipzen A."/>
            <person name="Ohm R.A."/>
            <person name="Wang M."/>
            <person name="Grigoriev I.V."/>
            <person name="Zambonelli A."/>
            <person name="Martin F.M."/>
        </authorList>
    </citation>
    <scope>NUCLEOTIDE SEQUENCE [LARGE SCALE GENOMIC DNA]</scope>
    <source>
        <strain evidence="3 4">Tbo3840</strain>
    </source>
</reference>
<feature type="transmembrane region" description="Helical" evidence="2">
    <location>
        <begin position="27"/>
        <end position="53"/>
    </location>
</feature>
<comment type="caution">
    <text evidence="3">The sequence shown here is derived from an EMBL/GenBank/DDBJ whole genome shotgun (WGS) entry which is preliminary data.</text>
</comment>
<proteinExistence type="predicted"/>
<keyword evidence="2" id="KW-0812">Transmembrane</keyword>
<keyword evidence="2" id="KW-1133">Transmembrane helix</keyword>
<dbReference type="AlphaFoldDB" id="A0A2T6ZJF2"/>
<feature type="compositionally biased region" description="Basic and acidic residues" evidence="1">
    <location>
        <begin position="113"/>
        <end position="124"/>
    </location>
</feature>
<feature type="region of interest" description="Disordered" evidence="1">
    <location>
        <begin position="77"/>
        <end position="124"/>
    </location>
</feature>
<dbReference type="STRING" id="42251.A0A2T6ZJF2"/>
<accession>A0A2T6ZJF2</accession>
<name>A0A2T6ZJF2_TUBBO</name>
<evidence type="ECO:0000256" key="1">
    <source>
        <dbReference type="SAM" id="MobiDB-lite"/>
    </source>
</evidence>